<reference evidence="3" key="2">
    <citation type="submission" date="1995-04" db="EMBL/GenBank/DDBJ databases">
        <authorList>
            <person name="Zhang J.-H."/>
        </authorList>
    </citation>
    <scope>NUCLEOTIDE SEQUENCE</scope>
    <source>
        <strain evidence="3">B301D</strain>
    </source>
</reference>
<dbReference type="Pfam" id="PF00561">
    <property type="entry name" value="Abhydrolase_1"/>
    <property type="match status" value="1"/>
</dbReference>
<reference evidence="3" key="3">
    <citation type="journal article" date="1998" name="J. Biol. Chem.">
        <title>Characterization of the syringomycin synthetase gene cluster. A link between prokaryotic and eukaryotic peptide synthetases.</title>
        <authorList>
            <person name="Guenzi E."/>
            <person name="Galli G."/>
            <person name="Grgurina I."/>
            <person name="Gross D.C."/>
            <person name="Grandi G."/>
        </authorList>
    </citation>
    <scope>NUCLEOTIDE SEQUENCE</scope>
    <source>
        <strain evidence="3">B301D</strain>
    </source>
</reference>
<evidence type="ECO:0000313" key="3">
    <source>
        <dbReference type="EMBL" id="AAA85161.1"/>
    </source>
</evidence>
<proteinExistence type="predicted"/>
<feature type="domain" description="AB hydrolase-1" evidence="2">
    <location>
        <begin position="105"/>
        <end position="323"/>
    </location>
</feature>
<accession>Q52401</accession>
<dbReference type="AlphaFoldDB" id="Q52401"/>
<dbReference type="GO" id="GO:0046503">
    <property type="term" value="P:glycerolipid catabolic process"/>
    <property type="evidence" value="ECO:0007669"/>
    <property type="project" value="TreeGrafter"/>
</dbReference>
<protein>
    <submittedName>
        <fullName evidence="3">Thioesterase</fullName>
    </submittedName>
</protein>
<gene>
    <name evidence="3" type="primary">syrC</name>
</gene>
<dbReference type="PANTHER" id="PTHR43433">
    <property type="entry name" value="HYDROLASE, ALPHA/BETA FOLD FAMILY PROTEIN"/>
    <property type="match status" value="1"/>
</dbReference>
<dbReference type="InterPro" id="IPR029058">
    <property type="entry name" value="AB_hydrolase_fold"/>
</dbReference>
<evidence type="ECO:0000259" key="2">
    <source>
        <dbReference type="Pfam" id="PF00561"/>
    </source>
</evidence>
<dbReference type="PANTHER" id="PTHR43433:SF5">
    <property type="entry name" value="AB HYDROLASE-1 DOMAIN-CONTAINING PROTEIN"/>
    <property type="match status" value="1"/>
</dbReference>
<feature type="region of interest" description="Disordered" evidence="1">
    <location>
        <begin position="374"/>
        <end position="433"/>
    </location>
</feature>
<dbReference type="ESTHER" id="psesy-syrc">
    <property type="family name" value="6_AlphaBeta_hydrolase"/>
</dbReference>
<dbReference type="Gene3D" id="3.40.50.1820">
    <property type="entry name" value="alpha/beta hydrolase"/>
    <property type="match status" value="1"/>
</dbReference>
<dbReference type="GO" id="GO:0004806">
    <property type="term" value="F:triacylglycerol lipase activity"/>
    <property type="evidence" value="ECO:0007669"/>
    <property type="project" value="TreeGrafter"/>
</dbReference>
<dbReference type="InterPro" id="IPR000073">
    <property type="entry name" value="AB_hydrolase_1"/>
</dbReference>
<name>Q52401_PSESY</name>
<dbReference type="EMBL" id="U25130">
    <property type="protein sequence ID" value="AAA85161.1"/>
    <property type="molecule type" value="Genomic_DNA"/>
</dbReference>
<reference evidence="3" key="1">
    <citation type="journal article" date="1995" name="J. Bacteriol.">
        <title>Analysis of the syrB and syrC genes of Pseudomonas syringae pv. syringae indicates that syringomycin is synthesized by a thiotemplate mechanism.</title>
        <authorList>
            <person name="Zhang J.H."/>
            <person name="Quigley N.B."/>
            <person name="Gross D.C."/>
        </authorList>
    </citation>
    <scope>NUCLEOTIDE SEQUENCE</scope>
    <source>
        <strain evidence="3">B301D</strain>
    </source>
</reference>
<feature type="compositionally biased region" description="Polar residues" evidence="1">
    <location>
        <begin position="418"/>
        <end position="433"/>
    </location>
</feature>
<dbReference type="SUPFAM" id="SSF53474">
    <property type="entry name" value="alpha/beta-Hydrolases"/>
    <property type="match status" value="1"/>
</dbReference>
<reference evidence="3" key="4">
    <citation type="submission" date="1999-08" db="EMBL/GenBank/DDBJ databases">
        <authorList>
            <person name="Gross D."/>
        </authorList>
    </citation>
    <scope>NUCLEOTIDE SEQUENCE</scope>
    <source>
        <strain evidence="3">B301D</strain>
    </source>
</reference>
<organism evidence="3">
    <name type="scientific">Pseudomonas syringae pv. syringae</name>
    <dbReference type="NCBI Taxonomy" id="321"/>
    <lineage>
        <taxon>Bacteria</taxon>
        <taxon>Pseudomonadati</taxon>
        <taxon>Pseudomonadota</taxon>
        <taxon>Gammaproteobacteria</taxon>
        <taxon>Pseudomonadales</taxon>
        <taxon>Pseudomonadaceae</taxon>
        <taxon>Pseudomonas</taxon>
        <taxon>Pseudomonas syringae</taxon>
    </lineage>
</organism>
<dbReference type="InterPro" id="IPR050471">
    <property type="entry name" value="AB_hydrolase"/>
</dbReference>
<evidence type="ECO:0000256" key="1">
    <source>
        <dbReference type="SAM" id="MobiDB-lite"/>
    </source>
</evidence>
<sequence>MRVCGIGVRTLQYLHGGETQLSSFEYFISRKICEALDYSYEHFDDAGDVTAFNRLLKHFEFSGAVPHIETLHLTTRDHAPLLVHASANRERPPVVLALPCGIPFDLCRDWFDALSERFFVVTWETRGLFGACEAFDQIAVDTDAQVADMISVMNHFGLSTAHLMGICAGAVIALSAAAAHAERVNSLSLWHGDYNLGDNDLRAAHQQNFEWLMESAAQDRDEAADLQAMFLDQATLATTPESIAHVVLYPYVNARVVLSLCRLNDALNKTELAPRLTRITAPTLVVAGDADSTTHIGGSAHIAASIKDATLHVERNGSHLAFFASSQQSKQTAFSFLEEVLQPVSPDRHSIPRRMERRLRPPALLCSATLSAAATDSPSKRHTGAAITNLPFSAPLHGQSNRSRPLYRRRGAVPRITDQPTRKTTARSCPSFP</sequence>